<sequence length="289" mass="32022">MTTVIPVGQRARNAQLVRGLYDVLYREHRLDEAGRLFHGAYTEHDPLVAPGVLGPVRHWKAMTGDLPGLSAGIDHLVADNDRVMLFATWTGRTRAGEDFRMHTAELYRIEDGKVAEHWNVVDRSVLARHGVRGPEGDGTQPSAPGPVGPHTATEQANAELVLGAYREVFSEHRLDLADRYYHQDYRHHNMRTDQVPDGLEAFKAFFADNLAAFPDLVTTVDHIVAADDRVMVFVTWTGSLTGAWSGGGPSGLPLRMRTCDQFRIEGGKVAEHWEVVDYLALQQAGLPTP</sequence>
<dbReference type="EMBL" id="BAAAXF010000060">
    <property type="protein sequence ID" value="GAA3501758.1"/>
    <property type="molecule type" value="Genomic_DNA"/>
</dbReference>
<comment type="caution">
    <text evidence="2">The sequence shown here is derived from an EMBL/GenBank/DDBJ whole genome shotgun (WGS) entry which is preliminary data.</text>
</comment>
<accession>A0ABP6U481</accession>
<evidence type="ECO:0008006" key="4">
    <source>
        <dbReference type="Google" id="ProtNLM"/>
    </source>
</evidence>
<dbReference type="InterPro" id="IPR032710">
    <property type="entry name" value="NTF2-like_dom_sf"/>
</dbReference>
<dbReference type="Pfam" id="PF07366">
    <property type="entry name" value="SnoaL"/>
    <property type="match status" value="2"/>
</dbReference>
<keyword evidence="3" id="KW-1185">Reference proteome</keyword>
<evidence type="ECO:0000313" key="2">
    <source>
        <dbReference type="EMBL" id="GAA3501758.1"/>
    </source>
</evidence>
<protein>
    <recommendedName>
        <fullName evidence="4">Ester cyclase</fullName>
    </recommendedName>
</protein>
<dbReference type="PANTHER" id="PTHR38436">
    <property type="entry name" value="POLYKETIDE CYCLASE SNOAL-LIKE DOMAIN"/>
    <property type="match status" value="1"/>
</dbReference>
<feature type="region of interest" description="Disordered" evidence="1">
    <location>
        <begin position="130"/>
        <end position="151"/>
    </location>
</feature>
<reference evidence="3" key="1">
    <citation type="journal article" date="2019" name="Int. J. Syst. Evol. Microbiol.">
        <title>The Global Catalogue of Microorganisms (GCM) 10K type strain sequencing project: providing services to taxonomists for standard genome sequencing and annotation.</title>
        <authorList>
            <consortium name="The Broad Institute Genomics Platform"/>
            <consortium name="The Broad Institute Genome Sequencing Center for Infectious Disease"/>
            <person name="Wu L."/>
            <person name="Ma J."/>
        </authorList>
    </citation>
    <scope>NUCLEOTIDE SEQUENCE [LARGE SCALE GENOMIC DNA]</scope>
    <source>
        <strain evidence="3">JCM 4816</strain>
    </source>
</reference>
<dbReference type="InterPro" id="IPR009959">
    <property type="entry name" value="Cyclase_SnoaL-like"/>
</dbReference>
<dbReference type="PANTHER" id="PTHR38436:SF1">
    <property type="entry name" value="ESTER CYCLASE"/>
    <property type="match status" value="1"/>
</dbReference>
<proteinExistence type="predicted"/>
<evidence type="ECO:0000256" key="1">
    <source>
        <dbReference type="SAM" id="MobiDB-lite"/>
    </source>
</evidence>
<gene>
    <name evidence="2" type="ORF">GCM10019016_088650</name>
</gene>
<dbReference type="RefSeq" id="WP_345582857.1">
    <property type="nucleotide sequence ID" value="NZ_BAAAXF010000060.1"/>
</dbReference>
<dbReference type="Gene3D" id="3.10.450.50">
    <property type="match status" value="2"/>
</dbReference>
<dbReference type="SUPFAM" id="SSF54427">
    <property type="entry name" value="NTF2-like"/>
    <property type="match status" value="2"/>
</dbReference>
<organism evidence="2 3">
    <name type="scientific">Streptomyces prasinosporus</name>
    <dbReference type="NCBI Taxonomy" id="68256"/>
    <lineage>
        <taxon>Bacteria</taxon>
        <taxon>Bacillati</taxon>
        <taxon>Actinomycetota</taxon>
        <taxon>Actinomycetes</taxon>
        <taxon>Kitasatosporales</taxon>
        <taxon>Streptomycetaceae</taxon>
        <taxon>Streptomyces</taxon>
        <taxon>Streptomyces albogriseolus group</taxon>
    </lineage>
</organism>
<dbReference type="Proteomes" id="UP001501455">
    <property type="component" value="Unassembled WGS sequence"/>
</dbReference>
<evidence type="ECO:0000313" key="3">
    <source>
        <dbReference type="Proteomes" id="UP001501455"/>
    </source>
</evidence>
<name>A0ABP6U481_9ACTN</name>